<evidence type="ECO:0000256" key="13">
    <source>
        <dbReference type="RuleBase" id="RU361120"/>
    </source>
</evidence>
<evidence type="ECO:0000256" key="6">
    <source>
        <dbReference type="ARBA" id="ARBA00022801"/>
    </source>
</evidence>
<dbReference type="SUPFAM" id="SSF49899">
    <property type="entry name" value="Concanavalin A-like lectins/glucanases"/>
    <property type="match status" value="1"/>
</dbReference>
<dbReference type="EC" id="2.4.1.207" evidence="13"/>
<keyword evidence="4 13" id="KW-0808">Transferase</keyword>
<evidence type="ECO:0000313" key="15">
    <source>
        <dbReference type="EMBL" id="KAI5383028.1"/>
    </source>
</evidence>
<dbReference type="GO" id="GO:0010411">
    <property type="term" value="P:xyloglucan metabolic process"/>
    <property type="evidence" value="ECO:0007669"/>
    <property type="project" value="InterPro"/>
</dbReference>
<comment type="caution">
    <text evidence="15">The sequence shown here is derived from an EMBL/GenBank/DDBJ whole genome shotgun (WGS) entry which is preliminary data.</text>
</comment>
<evidence type="ECO:0000313" key="16">
    <source>
        <dbReference type="Proteomes" id="UP001058974"/>
    </source>
</evidence>
<keyword evidence="16" id="KW-1185">Reference proteome</keyword>
<evidence type="ECO:0000256" key="4">
    <source>
        <dbReference type="ARBA" id="ARBA00022679"/>
    </source>
</evidence>
<evidence type="ECO:0000256" key="8">
    <source>
        <dbReference type="ARBA" id="ARBA00023180"/>
    </source>
</evidence>
<dbReference type="InterPro" id="IPR044791">
    <property type="entry name" value="Beta-glucanase/XTH"/>
</dbReference>
<dbReference type="EMBL" id="JAMSHJ010000007">
    <property type="protein sequence ID" value="KAI5383028.1"/>
    <property type="molecule type" value="Genomic_DNA"/>
</dbReference>
<gene>
    <name evidence="15" type="ORF">KIW84_070434</name>
</gene>
<feature type="active site" description="Proton donor" evidence="11">
    <location>
        <position position="107"/>
    </location>
</feature>
<keyword evidence="13" id="KW-0961">Cell wall biogenesis/degradation</keyword>
<keyword evidence="9 13" id="KW-0326">Glycosidase</keyword>
<dbReference type="GO" id="GO:0042546">
    <property type="term" value="P:cell wall biogenesis"/>
    <property type="evidence" value="ECO:0007669"/>
    <property type="project" value="InterPro"/>
</dbReference>
<dbReference type="InterPro" id="IPR013320">
    <property type="entry name" value="ConA-like_dom_sf"/>
</dbReference>
<dbReference type="PROSITE" id="PS51762">
    <property type="entry name" value="GH16_2"/>
    <property type="match status" value="1"/>
</dbReference>
<dbReference type="Pfam" id="PF06955">
    <property type="entry name" value="XET_C"/>
    <property type="match status" value="1"/>
</dbReference>
<protein>
    <recommendedName>
        <fullName evidence="13">Xyloglucan endotransglucosylase/hydrolase</fullName>
        <ecNumber evidence="13">2.4.1.207</ecNumber>
    </recommendedName>
</protein>
<evidence type="ECO:0000256" key="7">
    <source>
        <dbReference type="ARBA" id="ARBA00023157"/>
    </source>
</evidence>
<comment type="subcellular location">
    <subcellularLocation>
        <location evidence="13">Secreted</location>
        <location evidence="13">Cell wall</location>
    </subcellularLocation>
    <subcellularLocation>
        <location evidence="13">Secreted</location>
        <location evidence="13">Extracellular space</location>
        <location evidence="13">Apoplast</location>
    </subcellularLocation>
</comment>
<keyword evidence="3 13" id="KW-0964">Secreted</keyword>
<evidence type="ECO:0000256" key="9">
    <source>
        <dbReference type="ARBA" id="ARBA00023295"/>
    </source>
</evidence>
<keyword evidence="2 13" id="KW-0052">Apoplast</keyword>
<dbReference type="GO" id="GO:0016762">
    <property type="term" value="F:xyloglucan:xyloglucosyl transferase activity"/>
    <property type="evidence" value="ECO:0007669"/>
    <property type="project" value="UniProtKB-EC"/>
</dbReference>
<evidence type="ECO:0000256" key="2">
    <source>
        <dbReference type="ARBA" id="ARBA00022523"/>
    </source>
</evidence>
<keyword evidence="8" id="KW-0325">Glycoprotein</keyword>
<evidence type="ECO:0000256" key="10">
    <source>
        <dbReference type="ARBA" id="ARBA00058567"/>
    </source>
</evidence>
<dbReference type="GO" id="GO:0004553">
    <property type="term" value="F:hydrolase activity, hydrolyzing O-glycosyl compounds"/>
    <property type="evidence" value="ECO:0007669"/>
    <property type="project" value="InterPro"/>
</dbReference>
<comment type="PTM">
    <text evidence="13">Contains at least one intrachain disulfide bond essential for its enzymatic activity.</text>
</comment>
<evidence type="ECO:0000259" key="14">
    <source>
        <dbReference type="PROSITE" id="PS51762"/>
    </source>
</evidence>
<dbReference type="Pfam" id="PF00722">
    <property type="entry name" value="Glyco_hydro_16"/>
    <property type="match status" value="1"/>
</dbReference>
<accession>A0A9D4VGT3</accession>
<evidence type="ECO:0000256" key="3">
    <source>
        <dbReference type="ARBA" id="ARBA00022525"/>
    </source>
</evidence>
<dbReference type="FunFam" id="2.60.120.200:FF:000025">
    <property type="entry name" value="Xyloglucan endotransglucosylase/hydrolase"/>
    <property type="match status" value="1"/>
</dbReference>
<keyword evidence="6 13" id="KW-0378">Hydrolase</keyword>
<dbReference type="CDD" id="cd02176">
    <property type="entry name" value="GH16_XET"/>
    <property type="match status" value="1"/>
</dbReference>
<comment type="similarity">
    <text evidence="13">Belongs to the glycosyl hydrolase 16 family.</text>
</comment>
<feature type="active site" description="Nucleophile" evidence="11">
    <location>
        <position position="103"/>
    </location>
</feature>
<evidence type="ECO:0000256" key="5">
    <source>
        <dbReference type="ARBA" id="ARBA00022729"/>
    </source>
</evidence>
<dbReference type="PIRSF" id="PIRSF005604">
    <property type="entry name" value="XET"/>
    <property type="match status" value="1"/>
</dbReference>
<sequence>MGVNMGKFEKMLVAFLFCVFLPNIIQVNANFSKSMYLTWGVQHSSIVGEDLHLVLDKTSGSAARSKRSFLFGSIEMLIKMIPGNSAGIVTAYYLSSAGSHHDEIDFEFLGNSSGQPYTVNTNIYTQGKGNREQQFHLWFDPSADFHNYTIHWNPTEIVWYVDSIPIRVFRNYENEGIDYPNKQGMRVYTSLWNADNWATRGGLVKTDWSNAPFKVGFQHFRARACKWNGAVSISQCASNVKANWWKSSIYKQLSYGKIRQLNLVRKNFMIYDYCKDYKRFSGHIPHECFKTQS</sequence>
<feature type="glycosylation site" description="N-linked (GlcNAc...) asparagine" evidence="12">
    <location>
        <position position="111"/>
    </location>
</feature>
<dbReference type="InterPro" id="IPR000757">
    <property type="entry name" value="Beta-glucanase-like"/>
</dbReference>
<evidence type="ECO:0000256" key="1">
    <source>
        <dbReference type="ARBA" id="ARBA00022512"/>
    </source>
</evidence>
<dbReference type="PANTHER" id="PTHR31062">
    <property type="entry name" value="XYLOGLUCAN ENDOTRANSGLUCOSYLASE/HYDROLASE PROTEIN 8-RELATED"/>
    <property type="match status" value="1"/>
</dbReference>
<dbReference type="InterPro" id="IPR008264">
    <property type="entry name" value="Beta_glucanase"/>
</dbReference>
<dbReference type="InterPro" id="IPR016455">
    <property type="entry name" value="XTH"/>
</dbReference>
<feature type="domain" description="GH16" evidence="14">
    <location>
        <begin position="14"/>
        <end position="217"/>
    </location>
</feature>
<name>A0A9D4VGT3_PEA</name>
<keyword evidence="1 13" id="KW-0134">Cell wall</keyword>
<reference evidence="15 16" key="1">
    <citation type="journal article" date="2022" name="Nat. Genet.">
        <title>Improved pea reference genome and pan-genome highlight genomic features and evolutionary characteristics.</title>
        <authorList>
            <person name="Yang T."/>
            <person name="Liu R."/>
            <person name="Luo Y."/>
            <person name="Hu S."/>
            <person name="Wang D."/>
            <person name="Wang C."/>
            <person name="Pandey M.K."/>
            <person name="Ge S."/>
            <person name="Xu Q."/>
            <person name="Li N."/>
            <person name="Li G."/>
            <person name="Huang Y."/>
            <person name="Saxena R.K."/>
            <person name="Ji Y."/>
            <person name="Li M."/>
            <person name="Yan X."/>
            <person name="He Y."/>
            <person name="Liu Y."/>
            <person name="Wang X."/>
            <person name="Xiang C."/>
            <person name="Varshney R.K."/>
            <person name="Ding H."/>
            <person name="Gao S."/>
            <person name="Zong X."/>
        </authorList>
    </citation>
    <scope>NUCLEOTIDE SEQUENCE [LARGE SCALE GENOMIC DNA]</scope>
    <source>
        <strain evidence="15 16">cv. Zhongwan 6</strain>
    </source>
</reference>
<comment type="function">
    <text evidence="10 13">Catalyzes xyloglucan endohydrolysis (XEH) and/or endotransglycosylation (XET). Cleaves and religates xyloglucan polymers, an essential constituent of the primary cell wall, and thereby participates in cell wall construction of growing tissues.</text>
</comment>
<dbReference type="PROSITE" id="PS01034">
    <property type="entry name" value="GH16_1"/>
    <property type="match status" value="1"/>
</dbReference>
<dbReference type="PRINTS" id="PR00737">
    <property type="entry name" value="GLHYDRLASE16"/>
</dbReference>
<organism evidence="15 16">
    <name type="scientific">Pisum sativum</name>
    <name type="common">Garden pea</name>
    <name type="synonym">Lathyrus oleraceus</name>
    <dbReference type="NCBI Taxonomy" id="3888"/>
    <lineage>
        <taxon>Eukaryota</taxon>
        <taxon>Viridiplantae</taxon>
        <taxon>Streptophyta</taxon>
        <taxon>Embryophyta</taxon>
        <taxon>Tracheophyta</taxon>
        <taxon>Spermatophyta</taxon>
        <taxon>Magnoliopsida</taxon>
        <taxon>eudicotyledons</taxon>
        <taxon>Gunneridae</taxon>
        <taxon>Pentapetalae</taxon>
        <taxon>rosids</taxon>
        <taxon>fabids</taxon>
        <taxon>Fabales</taxon>
        <taxon>Fabaceae</taxon>
        <taxon>Papilionoideae</taxon>
        <taxon>50 kb inversion clade</taxon>
        <taxon>NPAAA clade</taxon>
        <taxon>Hologalegina</taxon>
        <taxon>IRL clade</taxon>
        <taxon>Fabeae</taxon>
        <taxon>Lathyrus</taxon>
    </lineage>
</organism>
<dbReference type="InterPro" id="IPR010713">
    <property type="entry name" value="XET_C"/>
</dbReference>
<proteinExistence type="inferred from homology"/>
<dbReference type="InterPro" id="IPR008263">
    <property type="entry name" value="GH16_AS"/>
</dbReference>
<dbReference type="AlphaFoldDB" id="A0A9D4VGT3"/>
<dbReference type="GO" id="GO:0048046">
    <property type="term" value="C:apoplast"/>
    <property type="evidence" value="ECO:0007669"/>
    <property type="project" value="UniProtKB-SubCell"/>
</dbReference>
<keyword evidence="7" id="KW-1015">Disulfide bond</keyword>
<dbReference type="GO" id="GO:0071555">
    <property type="term" value="P:cell wall organization"/>
    <property type="evidence" value="ECO:0007669"/>
    <property type="project" value="UniProtKB-KW"/>
</dbReference>
<dbReference type="Proteomes" id="UP001058974">
    <property type="component" value="Chromosome 7"/>
</dbReference>
<dbReference type="Gene3D" id="2.60.120.200">
    <property type="match status" value="1"/>
</dbReference>
<evidence type="ECO:0000256" key="12">
    <source>
        <dbReference type="PIRSR" id="PIRSR005604-2"/>
    </source>
</evidence>
<keyword evidence="5" id="KW-0732">Signal</keyword>
<dbReference type="Gramene" id="Psat07G0043400-T1">
    <property type="protein sequence ID" value="KAI5383028.1"/>
    <property type="gene ID" value="KIW84_070434"/>
</dbReference>
<evidence type="ECO:0000256" key="11">
    <source>
        <dbReference type="PIRSR" id="PIRSR005604-1"/>
    </source>
</evidence>
<dbReference type="OrthoDB" id="4781at2759"/>